<dbReference type="Pfam" id="PF22336">
    <property type="entry name" value="RhiE-like_linker"/>
    <property type="match status" value="1"/>
</dbReference>
<dbReference type="InterPro" id="IPR016036">
    <property type="entry name" value="Malonyl_transacylase_ACP-bd"/>
</dbReference>
<evidence type="ECO:0000256" key="7">
    <source>
        <dbReference type="PROSITE-ProRule" id="PRU01363"/>
    </source>
</evidence>
<feature type="region of interest" description="N-terminal hotdog fold" evidence="7">
    <location>
        <begin position="2602"/>
        <end position="2724"/>
    </location>
</feature>
<evidence type="ECO:0000256" key="4">
    <source>
        <dbReference type="ARBA" id="ARBA00022679"/>
    </source>
</evidence>
<dbReference type="SMART" id="SM00823">
    <property type="entry name" value="PKS_PP"/>
    <property type="match status" value="2"/>
</dbReference>
<dbReference type="PANTHER" id="PTHR43775:SF51">
    <property type="entry name" value="INACTIVE PHENOLPHTHIOCEROL SYNTHESIS POLYKETIDE SYNTHASE TYPE I PKS1-RELATED"/>
    <property type="match status" value="1"/>
</dbReference>
<dbReference type="InterPro" id="IPR013968">
    <property type="entry name" value="PKS_KR"/>
</dbReference>
<dbReference type="InterPro" id="IPR016039">
    <property type="entry name" value="Thiolase-like"/>
</dbReference>
<dbReference type="InterPro" id="IPR020807">
    <property type="entry name" value="PKS_DH"/>
</dbReference>
<dbReference type="InterPro" id="IPR001031">
    <property type="entry name" value="Thioesterase"/>
</dbReference>
<dbReference type="PROSITE" id="PS52019">
    <property type="entry name" value="PKS_MFAS_DH"/>
    <property type="match status" value="2"/>
</dbReference>
<evidence type="ECO:0000256" key="5">
    <source>
        <dbReference type="ARBA" id="ARBA00022737"/>
    </source>
</evidence>
<evidence type="ECO:0000256" key="6">
    <source>
        <dbReference type="ARBA" id="ARBA00023315"/>
    </source>
</evidence>
<evidence type="ECO:0000259" key="10">
    <source>
        <dbReference type="PROSITE" id="PS52004"/>
    </source>
</evidence>
<keyword evidence="4" id="KW-0808">Transferase</keyword>
<dbReference type="Gene3D" id="3.30.70.3290">
    <property type="match status" value="2"/>
</dbReference>
<feature type="active site" description="Proton donor; for dehydratase activity" evidence="7">
    <location>
        <position position="2795"/>
    </location>
</feature>
<dbReference type="Pfam" id="PF00109">
    <property type="entry name" value="ketoacyl-synt"/>
    <property type="match status" value="2"/>
</dbReference>
<feature type="region of interest" description="C-terminal hotdog fold" evidence="7">
    <location>
        <begin position="2736"/>
        <end position="2874"/>
    </location>
</feature>
<dbReference type="PANTHER" id="PTHR43775">
    <property type="entry name" value="FATTY ACID SYNTHASE"/>
    <property type="match status" value="1"/>
</dbReference>
<feature type="active site" description="Proton acceptor; for dehydratase activity" evidence="7">
    <location>
        <position position="2634"/>
    </location>
</feature>
<dbReference type="InterPro" id="IPR042104">
    <property type="entry name" value="PKS_dehydratase_sf"/>
</dbReference>
<dbReference type="Pfam" id="PF16197">
    <property type="entry name" value="KAsynt_C_assoc"/>
    <property type="match status" value="1"/>
</dbReference>
<organism evidence="12 13">
    <name type="scientific">Amycolatopsis pigmentata</name>
    <dbReference type="NCBI Taxonomy" id="450801"/>
    <lineage>
        <taxon>Bacteria</taxon>
        <taxon>Bacillati</taxon>
        <taxon>Actinomycetota</taxon>
        <taxon>Actinomycetes</taxon>
        <taxon>Pseudonocardiales</taxon>
        <taxon>Pseudonocardiaceae</taxon>
        <taxon>Amycolatopsis</taxon>
    </lineage>
</organism>
<dbReference type="Gene3D" id="3.40.50.720">
    <property type="entry name" value="NAD(P)-binding Rossmann-like Domain"/>
    <property type="match status" value="2"/>
</dbReference>
<reference evidence="13" key="1">
    <citation type="journal article" date="2019" name="Int. J. Syst. Evol. Microbiol.">
        <title>The Global Catalogue of Microorganisms (GCM) 10K type strain sequencing project: providing services to taxonomists for standard genome sequencing and annotation.</title>
        <authorList>
            <consortium name="The Broad Institute Genomics Platform"/>
            <consortium name="The Broad Institute Genome Sequencing Center for Infectious Disease"/>
            <person name="Wu L."/>
            <person name="Ma J."/>
        </authorList>
    </citation>
    <scope>NUCLEOTIDE SEQUENCE [LARGE SCALE GENOMIC DNA]</scope>
    <source>
        <strain evidence="13">CGMCC 4.7645</strain>
    </source>
</reference>
<gene>
    <name evidence="12" type="ORF">ACFSXZ_36310</name>
</gene>
<dbReference type="InterPro" id="IPR055123">
    <property type="entry name" value="SpnB-like_Rossmann"/>
</dbReference>
<dbReference type="Pfam" id="PF00550">
    <property type="entry name" value="PP-binding"/>
    <property type="match status" value="2"/>
</dbReference>
<dbReference type="SMART" id="SM00824">
    <property type="entry name" value="PKS_TE"/>
    <property type="match status" value="1"/>
</dbReference>
<dbReference type="Pfam" id="PF00698">
    <property type="entry name" value="Acyl_transf_1"/>
    <property type="match status" value="2"/>
</dbReference>
<feature type="region of interest" description="Disordered" evidence="8">
    <location>
        <begin position="75"/>
        <end position="97"/>
    </location>
</feature>
<dbReference type="SUPFAM" id="SSF47336">
    <property type="entry name" value="ACP-like"/>
    <property type="match status" value="1"/>
</dbReference>
<dbReference type="Gene3D" id="3.40.50.1820">
    <property type="entry name" value="alpha/beta hydrolase"/>
    <property type="match status" value="1"/>
</dbReference>
<dbReference type="InterPro" id="IPR018201">
    <property type="entry name" value="Ketoacyl_synth_AS"/>
</dbReference>
<dbReference type="InterPro" id="IPR050091">
    <property type="entry name" value="PKS_NRPS_Biosynth_Enz"/>
</dbReference>
<dbReference type="InterPro" id="IPR036291">
    <property type="entry name" value="NAD(P)-bd_dom_sf"/>
</dbReference>
<comment type="caution">
    <text evidence="12">The sequence shown here is derived from an EMBL/GenBank/DDBJ whole genome shotgun (WGS) entry which is preliminary data.</text>
</comment>
<dbReference type="Gene3D" id="3.40.366.10">
    <property type="entry name" value="Malonyl-Coenzyme A Acyl Carrier Protein, domain 2"/>
    <property type="match status" value="2"/>
</dbReference>
<dbReference type="EMBL" id="JBHUKR010000023">
    <property type="protein sequence ID" value="MFD2421810.1"/>
    <property type="molecule type" value="Genomic_DNA"/>
</dbReference>
<dbReference type="InterPro" id="IPR006162">
    <property type="entry name" value="Ppantetheine_attach_site"/>
</dbReference>
<comment type="pathway">
    <text evidence="1">Antibiotic biosynthesis.</text>
</comment>
<sequence>MSETDKLRSYLNRVTTELIDARHELSRFKAETHEPIAIVGMSCRLPGGVACPEDLWDLVASGTDAISEFPRDRGWNVDQLYDPDPGKPGKSSTRHGGFLDNAANFDADFFGMSPREALGTDPQQRLLLETTWELFEQAGIDPSGVGGSATGVFIGASQQPYGARSGAAADEVEGYLVIGNSASVMSGRVAYTFGLEGPAVTVDTACSSSLVALHLAGRSLRAGECSMAVVGGVSVMPLPSVFVDFSRQRGLSPDGRCRSFAESANGTGWGEGIAMVLVEKLSTAVENGHQVLALVRGSAVNSDGASNGLTAPNGPAQQAVIREALKNARLAAADVDAVEAHGTGTVLGDPVEAEALLETYGQDRALPLWLGSVKSNIGHTQAAAGLVGVIKMVLAMRHGVLPETLHVDKPSSRVDWERAAIELLTSARPWPPAGRPRRAAVSAFGISGTNAHVIIEQRADDRESAPRTPDLPAPVPWVLSAKSALALSAQRDRLVDHLTGRDLSPVDVGYSLAVGRAVLDHRVVLLASGDTVSVAAEGVAKHGETAMLFAGQGAQRVGMGRKLYETFPAFASAFDEVCAHFDAGLRERLFHGAQETLRDTGNAQPALFVFEVALFRLLESWGVRPRYLAGHSIGELAAAHVAGIWNLADACAVVAARARLMGALPAGGAMMSVNAPVDAVSPALAGYENVAGVAAVNGPESVVLAGAEPALREIVAGSPWRADLLEVSHAFHSPLMEPMLEDFRAVLEKVTYSPPRIPLVSTVTGELAGESLCSPGYWVRQARETVRFFDAVTTLAERNVTTFIEVGPDATLSTLGKSFCDADFLPLLHKKREELASVLTGVASAFVKGTPVRWADWFAGSDARQVALPTYAFQPQRFWLAEEPALSDPAHLGQRVSGHPMLTATVTLPNRSALVLTGMLSVRTQPWLADHVIMDRILLPGTGFVEMALRAGEETGCDLVEELTLEAPLILGADGARDLRVEVEAAEKPGRRALSIHSRRHDAAEDESWVRHARGVLSSGAEPADFDLKAWPPAGAVPIEVGDFYETLVARGFSYGRVFRGVRAAWRAGDERFAEVTLPAGEGVAGFGIHPALLDASLHPSLLDGGTETALPFAWNDVRLHGAHASTVRVRVSPAGRGGIRIELADPTGEPVASIGSMVGRPVSAEQLNAVEDSARSGLWEVVWEGVPDVRDAAATPAHDVRIVDDDWFAHLPQAVPEVVVWPVRGDLTGGPGEARAAASRVLAGLRRWLTLETTAHLVVVTRAAVAVGPDEEVTGLAYSPVWGLVRAAQAEHPDRVTIVDAGDATTDWVAGAVASGEPELAVRAGKLFRPRLAAVTGGPLAPERSWAGQGTVLITGGVTGLGALVARHLVAEHGVRDLLLTNRRGLDTPGAARLRDELAATGAQVRIAACDVADRTALAELLEGEEALTAVVHAAGSVDNAVITDVTEAQVDGVFRSKVDGAWHLHELTHDRDLAAFVLFSSSAGLLLGAGQGPYAAANAFLDTLARYRSARGLPATSLAWGLWQASTTMADKMTDAALARMNRLGMPALPPADGLRMLDEAVSGGCPAVVPISLDVAALRRRTDGVPALLRSLVDRPAGRPGPAPTVRGDSATPLAAELAGLPDDDADRVVMRTVRAHVAAVLGHHDETVIDEHRAFRDMGFDSLAAVELRNILGGVTGLRLPATLVFDYPTVADVAGYLRKRIEPAAVPARAVPASARPKPGDDPIAVVGASCRFPGGVGSPEDLWWLVSSGVDAISDLPDDRGWDLTSLYDPTRQRSGTSYVNQGGFLYDAPLFDAALFGISPVDASRADPQHRILLETAWEALERAGIPPSSLKGSLTGVFTGLMYHEYPFHSSGGSAGAGRIAYQFGLEGPTMSVDTACSSSLVAIHLACQSLRSGESNLVLAGGVTVLASSDSFVIFSGMGVLSPDGRCRSYADGGNGAGWSEGAGMLVLERLSDARRNNHPVWGVIRGTAVNSDGASNGLNAPSGPSQQRVIRQALDAAGLKPSDVDVVEGHGTGTPLGDPIEVQALQAVYGQDRPVDRPLWLGSLKSNIGHTQAAAGIGGVLKMLMAMRHGVLPRTLHAEKPSTHIQWADGGVELLAEARPWETGGGQRRAAISAFGMSGINAHVILEEFPEPTAPPAAVPPDTEFVPWVLSAQSQDALRVHAGRLRDFVAADTTNGLADIAWSLATGRQALGQRAVVVGSDRDRMAGALAAVAAGEPAPAVVMGRARQGRRVAIVFSGQGAQRLAMGHELAGQFPVFRAALDETLARLDVREVIYGEDKRALDRTINAQPALFAIEVAAFRLLESWGVRPDYVVGHSIGEIAAAHVSGVLSLDDACAMVTARARLMDALRSQGAMVALAASEAEVIPLLCEGVSIAAVNSPFAVVISGDEDKVMTIAGRFDHARRLPVSHAFHSAHMDPIIDDFRAAVSGLDYHAPRIPVVSTVTGALATAEQLCSADYWAEQIRLAVRFADSVRTLSGLGVTTFVEAGPDAVLSALVRETLATADGPVKGGAGDPLAVPMMRKDADERETALVALGTLFTNGVAIDWNAFFAGRRPSLVDLPTYPFQRERFWLTEDVGVDVASAGLAVPGHPLLGAMAELPALAGHVFTSRLSVASHPWLADHQVWDTVLVPGTALLELALRAGKEAGCDRVEELTLEAPLRLPDRGSVQIQTLVGGPDEGGRRRVGIHARADADSDWVRHAEGVLSSSVSITSDYEGAWPPPGAEPLSLNGFYEALDDLGFVYGPAFRGLRAAWRLGEAIFAEAALPDYIDGKDFELHPGLLDAATHACTFAVLNGPDHSGGWLPFAWRGVSLRIPGVAGVRVQVVPSGRGAVELVVYDGGGQVVLSAESFVLREAFPEQVRSMRSPTADSLFKLDWVPLTRAEPSGRTRPGKWMVLTSLTDGESRTLSPNGAGIVATLDDRDTVPIVTNPTTATAETGPYSQIGRGPSPPTFGRIGNLPEIVVAPVGVTSLADMPASVHQVTARALALVNDFLTRAHLGSTRLVVVTRHATAAGDDETVDPVAAAVWGLVRSAQSETPDRLHLVDLDDGDLPAEAILAEEPQTAVRAGRVLVPRLAATTSVEAQAGTARPWDPDGTVLITGGTGGLGSVLARHLVVARGVRHLVLASRSGGADELVADLTAHGASVTVAKCDVADSGALAELLASLPARHPLTAVVHAAGVLDDGMLGSMTPDRLSGVLRPKADAAWHLHELTKNLDLAAFVLFSSVSSVLGGLGQPNYAAANAFLDALAAGRRRMGLPALSLAWGAWAPNGGMTATLAETDLRRMASLGMPPLSEEDGLKLFDAAVATNEAFLVPVNLDRVALRAHADLPPVLRGFRARRRSGRAVPEGAPVPTSSAELSALSGQALVDRLVELVRLQAAVALGHVGGETVDGDQPFVELGFDSLTAVDLRNRLATLTGLALPPTLIFDYPDAPALGRYLAGQFAESVAADNTQFAGGRLQGSDSGPPDEVSRMYRDAVRKGKVDEGGALLLSVAALRPKFSYPDDEPCLADPVSLVTGTGGAHLMCLGPIVPLGGPQVYAQFAAELAGGHAVSALPPPGFTGDEPLPATANDFIAAQIDAVRKHVGPDPVVLVGTSSGGVLAHEVARGLEHSGVGVRGVVMLDTYRLDHPFLSLDHKRFLSLLYEREGRAVRFDRSRLSAFRWSVDLFYDWRPGKLAAPTLLLRAGESLITDFPAWRTDVPADVIRDVPGNHYTLLEEHAGTTAAAVSAWLEELP</sequence>
<dbReference type="InterPro" id="IPR014031">
    <property type="entry name" value="Ketoacyl_synth_C"/>
</dbReference>
<dbReference type="InterPro" id="IPR020806">
    <property type="entry name" value="PKS_PP-bd"/>
</dbReference>
<evidence type="ECO:0000256" key="1">
    <source>
        <dbReference type="ARBA" id="ARBA00004792"/>
    </source>
</evidence>
<dbReference type="Pfam" id="PF21089">
    <property type="entry name" value="PKS_DH_N"/>
    <property type="match status" value="2"/>
</dbReference>
<dbReference type="SUPFAM" id="SSF51735">
    <property type="entry name" value="NAD(P)-binding Rossmann-fold domains"/>
    <property type="match status" value="4"/>
</dbReference>
<dbReference type="SUPFAM" id="SSF55048">
    <property type="entry name" value="Probable ACP-binding domain of malonyl-CoA ACP transacylase"/>
    <property type="match status" value="2"/>
</dbReference>
<feature type="domain" description="PKS/mFAS DH" evidence="11">
    <location>
        <begin position="2602"/>
        <end position="2874"/>
    </location>
</feature>
<feature type="domain" description="Carrier" evidence="9">
    <location>
        <begin position="3379"/>
        <end position="3458"/>
    </location>
</feature>
<dbReference type="Pfam" id="PF08659">
    <property type="entry name" value="KR"/>
    <property type="match status" value="2"/>
</dbReference>
<proteinExistence type="predicted"/>
<dbReference type="CDD" id="cd08956">
    <property type="entry name" value="KR_3_FAS_SDR_x"/>
    <property type="match status" value="2"/>
</dbReference>
<evidence type="ECO:0000256" key="3">
    <source>
        <dbReference type="ARBA" id="ARBA00022553"/>
    </source>
</evidence>
<dbReference type="InterPro" id="IPR014030">
    <property type="entry name" value="Ketoacyl_synth_N"/>
</dbReference>
<evidence type="ECO:0000313" key="12">
    <source>
        <dbReference type="EMBL" id="MFD2421810.1"/>
    </source>
</evidence>
<dbReference type="Gene3D" id="1.10.1200.10">
    <property type="entry name" value="ACP-like"/>
    <property type="match status" value="2"/>
</dbReference>
<dbReference type="Gene3D" id="3.10.129.110">
    <property type="entry name" value="Polyketide synthase dehydratase"/>
    <property type="match status" value="2"/>
</dbReference>
<feature type="domain" description="Ketosynthase family 3 (KS3)" evidence="10">
    <location>
        <begin position="1726"/>
        <end position="2138"/>
    </location>
</feature>
<dbReference type="SUPFAM" id="SSF53474">
    <property type="entry name" value="alpha/beta-Hydrolases"/>
    <property type="match status" value="1"/>
</dbReference>
<protein>
    <submittedName>
        <fullName evidence="12">SDR family NAD(P)-dependent oxidoreductase</fullName>
    </submittedName>
</protein>
<dbReference type="InterPro" id="IPR014043">
    <property type="entry name" value="Acyl_transferase_dom"/>
</dbReference>
<dbReference type="InterPro" id="IPR049552">
    <property type="entry name" value="PKS_DH_N"/>
</dbReference>
<keyword evidence="3" id="KW-0597">Phosphoprotein</keyword>
<dbReference type="SMART" id="SM00822">
    <property type="entry name" value="PKS_KR"/>
    <property type="match status" value="2"/>
</dbReference>
<dbReference type="InterPro" id="IPR020802">
    <property type="entry name" value="TesA-like"/>
</dbReference>
<name>A0ABW5G5A9_9PSEU</name>
<dbReference type="PROSITE" id="PS00012">
    <property type="entry name" value="PHOSPHOPANTETHEINE"/>
    <property type="match status" value="2"/>
</dbReference>
<feature type="domain" description="Ketosynthase family 3 (KS3)" evidence="10">
    <location>
        <begin position="33"/>
        <end position="457"/>
    </location>
</feature>
<keyword evidence="2" id="KW-0596">Phosphopantetheine</keyword>
<keyword evidence="5" id="KW-0677">Repeat</keyword>
<dbReference type="SUPFAM" id="SSF53901">
    <property type="entry name" value="Thiolase-like"/>
    <property type="match status" value="2"/>
</dbReference>
<feature type="region of interest" description="N-terminal hotdog fold" evidence="7">
    <location>
        <begin position="899"/>
        <end position="1024"/>
    </location>
</feature>
<dbReference type="InterPro" id="IPR049551">
    <property type="entry name" value="PKS_DH_C"/>
</dbReference>
<feature type="domain" description="PKS/mFAS DH" evidence="11">
    <location>
        <begin position="899"/>
        <end position="1169"/>
    </location>
</feature>
<feature type="domain" description="Carrier" evidence="9">
    <location>
        <begin position="1631"/>
        <end position="1706"/>
    </location>
</feature>
<dbReference type="InterPro" id="IPR001227">
    <property type="entry name" value="Ac_transferase_dom_sf"/>
</dbReference>
<dbReference type="InterPro" id="IPR057326">
    <property type="entry name" value="KR_dom"/>
</dbReference>
<evidence type="ECO:0000256" key="8">
    <source>
        <dbReference type="SAM" id="MobiDB-lite"/>
    </source>
</evidence>
<dbReference type="InterPro" id="IPR036736">
    <property type="entry name" value="ACP-like_sf"/>
</dbReference>
<dbReference type="InterPro" id="IPR009081">
    <property type="entry name" value="PP-bd_ACP"/>
</dbReference>
<feature type="active site" description="Proton acceptor; for dehydratase activity" evidence="7">
    <location>
        <position position="931"/>
    </location>
</feature>
<dbReference type="InterPro" id="IPR049900">
    <property type="entry name" value="PKS_mFAS_DH"/>
</dbReference>
<dbReference type="CDD" id="cd00833">
    <property type="entry name" value="PKS"/>
    <property type="match status" value="2"/>
</dbReference>
<dbReference type="InterPro" id="IPR054514">
    <property type="entry name" value="RhiE-like_linker"/>
</dbReference>
<keyword evidence="13" id="KW-1185">Reference proteome</keyword>
<dbReference type="Pfam" id="PF00975">
    <property type="entry name" value="Thioesterase"/>
    <property type="match status" value="1"/>
</dbReference>
<feature type="active site" description="Proton donor; for dehydratase activity" evidence="7">
    <location>
        <position position="1095"/>
    </location>
</feature>
<dbReference type="PROSITE" id="PS50075">
    <property type="entry name" value="CARRIER"/>
    <property type="match status" value="2"/>
</dbReference>
<dbReference type="SUPFAM" id="SSF52151">
    <property type="entry name" value="FabD/lysophospholipase-like"/>
    <property type="match status" value="2"/>
</dbReference>
<feature type="region of interest" description="C-terminal hotdog fold" evidence="7">
    <location>
        <begin position="1036"/>
        <end position="1169"/>
    </location>
</feature>
<dbReference type="PROSITE" id="PS52004">
    <property type="entry name" value="KS3_2"/>
    <property type="match status" value="2"/>
</dbReference>
<dbReference type="InterPro" id="IPR016035">
    <property type="entry name" value="Acyl_Trfase/lysoPLipase"/>
</dbReference>
<dbReference type="Gene3D" id="3.40.47.10">
    <property type="match status" value="2"/>
</dbReference>
<evidence type="ECO:0000259" key="11">
    <source>
        <dbReference type="PROSITE" id="PS52019"/>
    </source>
</evidence>
<dbReference type="SMART" id="SM00826">
    <property type="entry name" value="PKS_DH"/>
    <property type="match status" value="2"/>
</dbReference>
<dbReference type="InterPro" id="IPR020841">
    <property type="entry name" value="PKS_Beta-ketoAc_synthase_dom"/>
</dbReference>
<accession>A0ABW5G5A9</accession>
<evidence type="ECO:0000313" key="13">
    <source>
        <dbReference type="Proteomes" id="UP001597417"/>
    </source>
</evidence>
<keyword evidence="6" id="KW-0012">Acyltransferase</keyword>
<dbReference type="InterPro" id="IPR032821">
    <property type="entry name" value="PKS_assoc"/>
</dbReference>
<dbReference type="Pfam" id="PF02801">
    <property type="entry name" value="Ketoacyl-synt_C"/>
    <property type="match status" value="2"/>
</dbReference>
<evidence type="ECO:0000256" key="2">
    <source>
        <dbReference type="ARBA" id="ARBA00022450"/>
    </source>
</evidence>
<dbReference type="InterPro" id="IPR029058">
    <property type="entry name" value="AB_hydrolase_fold"/>
</dbReference>
<dbReference type="SMART" id="SM01294">
    <property type="entry name" value="PKS_PP_betabranch"/>
    <property type="match status" value="2"/>
</dbReference>
<dbReference type="Pfam" id="PF22953">
    <property type="entry name" value="SpnB_Rossmann"/>
    <property type="match status" value="2"/>
</dbReference>
<dbReference type="Proteomes" id="UP001597417">
    <property type="component" value="Unassembled WGS sequence"/>
</dbReference>
<dbReference type="PROSITE" id="PS00606">
    <property type="entry name" value="KS3_1"/>
    <property type="match status" value="2"/>
</dbReference>
<dbReference type="Pfam" id="PF14765">
    <property type="entry name" value="PS-DH"/>
    <property type="match status" value="2"/>
</dbReference>
<dbReference type="SMART" id="SM00827">
    <property type="entry name" value="PKS_AT"/>
    <property type="match status" value="2"/>
</dbReference>
<dbReference type="RefSeq" id="WP_378270588.1">
    <property type="nucleotide sequence ID" value="NZ_JBHUKR010000023.1"/>
</dbReference>
<dbReference type="SMART" id="SM00825">
    <property type="entry name" value="PKS_KS"/>
    <property type="match status" value="2"/>
</dbReference>
<evidence type="ECO:0000259" key="9">
    <source>
        <dbReference type="PROSITE" id="PS50075"/>
    </source>
</evidence>